<dbReference type="OrthoDB" id="5498344at2"/>
<dbReference type="InterPro" id="IPR053859">
    <property type="entry name" value="MVD-like_N"/>
</dbReference>
<gene>
    <name evidence="10" type="primary">mvaD</name>
    <name evidence="10" type="ORF">Aocu_09100</name>
</gene>
<dbReference type="GO" id="GO:0005829">
    <property type="term" value="C:cytosol"/>
    <property type="evidence" value="ECO:0007669"/>
    <property type="project" value="InterPro"/>
</dbReference>
<dbReference type="PANTHER" id="PTHR10977">
    <property type="entry name" value="DIPHOSPHOMEVALONATE DECARBOXYLASE"/>
    <property type="match status" value="1"/>
</dbReference>
<comment type="similarity">
    <text evidence="1">Belongs to the diphosphomevalonate decarboxylase family.</text>
</comment>
<dbReference type="SUPFAM" id="SSF54211">
    <property type="entry name" value="Ribosomal protein S5 domain 2-like"/>
    <property type="match status" value="1"/>
</dbReference>
<keyword evidence="3" id="KW-0444">Lipid biosynthesis</keyword>
<evidence type="ECO:0000256" key="1">
    <source>
        <dbReference type="ARBA" id="ARBA00008831"/>
    </source>
</evidence>
<dbReference type="PANTHER" id="PTHR10977:SF3">
    <property type="entry name" value="DIPHOSPHOMEVALONATE DECARBOXYLASE"/>
    <property type="match status" value="1"/>
</dbReference>
<keyword evidence="11" id="KW-1185">Reference proteome</keyword>
<dbReference type="AlphaFoldDB" id="A0A061AAV8"/>
<dbReference type="InterPro" id="IPR029765">
    <property type="entry name" value="Mev_diP_decarb"/>
</dbReference>
<dbReference type="PIRSF" id="PIRSF015950">
    <property type="entry name" value="Mev_P_decrbx"/>
    <property type="match status" value="1"/>
</dbReference>
<dbReference type="InParanoid" id="A0A061AAV8"/>
<dbReference type="PATRIC" id="fig|35623.3.peg.909"/>
<proteinExistence type="inferred from homology"/>
<keyword evidence="7" id="KW-0456">Lyase</keyword>
<evidence type="ECO:0000256" key="6">
    <source>
        <dbReference type="ARBA" id="ARBA00023098"/>
    </source>
</evidence>
<dbReference type="Pfam" id="PF22700">
    <property type="entry name" value="MVD-like_N"/>
    <property type="match status" value="1"/>
</dbReference>
<evidence type="ECO:0000256" key="3">
    <source>
        <dbReference type="ARBA" id="ARBA00022516"/>
    </source>
</evidence>
<keyword evidence="6" id="KW-0443">Lipid metabolism</keyword>
<organism evidence="10 11">
    <name type="scientific">Acholeplasma oculi</name>
    <dbReference type="NCBI Taxonomy" id="35623"/>
    <lineage>
        <taxon>Bacteria</taxon>
        <taxon>Bacillati</taxon>
        <taxon>Mycoplasmatota</taxon>
        <taxon>Mollicutes</taxon>
        <taxon>Acholeplasmatales</taxon>
        <taxon>Acholeplasmataceae</taxon>
        <taxon>Acholeplasma</taxon>
    </lineage>
</organism>
<evidence type="ECO:0000256" key="5">
    <source>
        <dbReference type="ARBA" id="ARBA00022840"/>
    </source>
</evidence>
<dbReference type="InterPro" id="IPR036554">
    <property type="entry name" value="GHMP_kinase_C_sf"/>
</dbReference>
<dbReference type="GO" id="GO:0005524">
    <property type="term" value="F:ATP binding"/>
    <property type="evidence" value="ECO:0007669"/>
    <property type="project" value="UniProtKB-KW"/>
</dbReference>
<dbReference type="InterPro" id="IPR041431">
    <property type="entry name" value="Mvd1_C"/>
</dbReference>
<dbReference type="KEGG" id="aoc:Aocu_09100"/>
<reference evidence="11" key="1">
    <citation type="submission" date="2014-05" db="EMBL/GenBank/DDBJ databases">
        <authorList>
            <person name="Kube M."/>
        </authorList>
    </citation>
    <scope>NUCLEOTIDE SEQUENCE [LARGE SCALE GENOMIC DNA]</scope>
</reference>
<feature type="domain" description="Diphosphomevalonate decarboxylase-like N-terminal" evidence="9">
    <location>
        <begin position="7"/>
        <end position="162"/>
    </location>
</feature>
<dbReference type="STRING" id="35623.Aocu_09100"/>
<accession>A0A061AAV8</accession>
<dbReference type="InterPro" id="IPR014721">
    <property type="entry name" value="Ribsml_uS5_D2-typ_fold_subgr"/>
</dbReference>
<dbReference type="Gene3D" id="3.30.70.890">
    <property type="entry name" value="GHMP kinase, C-terminal domain"/>
    <property type="match status" value="1"/>
</dbReference>
<keyword evidence="4" id="KW-0547">Nucleotide-binding</keyword>
<dbReference type="EMBL" id="LK028559">
    <property type="protein sequence ID" value="CDR30983.1"/>
    <property type="molecule type" value="Genomic_DNA"/>
</dbReference>
<dbReference type="RefSeq" id="WP_045749450.1">
    <property type="nucleotide sequence ID" value="NZ_FUZK01000001.1"/>
</dbReference>
<dbReference type="InterPro" id="IPR005935">
    <property type="entry name" value="Mev_decarb"/>
</dbReference>
<dbReference type="HOGENOM" id="CLU_040369_0_0_14"/>
<dbReference type="GO" id="GO:0004163">
    <property type="term" value="F:diphosphomevalonate decarboxylase activity"/>
    <property type="evidence" value="ECO:0007669"/>
    <property type="project" value="UniProtKB-EC"/>
</dbReference>
<keyword evidence="5" id="KW-0067">ATP-binding</keyword>
<name>A0A061AAV8_9MOLU</name>
<dbReference type="EC" id="4.1.1.33" evidence="2"/>
<evidence type="ECO:0000313" key="10">
    <source>
        <dbReference type="EMBL" id="CDR30983.1"/>
    </source>
</evidence>
<dbReference type="Proteomes" id="UP000032434">
    <property type="component" value="Chromosome 1"/>
</dbReference>
<evidence type="ECO:0000256" key="4">
    <source>
        <dbReference type="ARBA" id="ARBA00022741"/>
    </source>
</evidence>
<evidence type="ECO:0000259" key="9">
    <source>
        <dbReference type="Pfam" id="PF22700"/>
    </source>
</evidence>
<dbReference type="FunFam" id="3.30.230.10:FF:000072">
    <property type="entry name" value="Diphosphomevalonate decarboxylase"/>
    <property type="match status" value="1"/>
</dbReference>
<evidence type="ECO:0000259" key="8">
    <source>
        <dbReference type="Pfam" id="PF18376"/>
    </source>
</evidence>
<sequence length="315" mass="35619">MTHKAKAHTNIALVKYWGKKESTDNLPINSSISLTLDNFYTITSVTYDPNLKQDELKIDDVSIQGVEFQRVTKFMDRIRKMYQIPYYAYIDSKNHVPKKAGLASSSSAFAALAYAALKAYGIEVSDKELSTVARIGSGSASRSVYGGFVVWEEGMSHETSYAYPLKDADEYALIVCMVDKKEKSIDSRSAMLKLNEFPELKLEWIENTQYLFQEMKEAILEDDLDRIGSIAESHANLMHYVIQETGVTFLTDKSFEIMDLTEKIRLKGLPVYYTMDAGPNVKILTKKKYVSQVLPYYEKVAETIVCYQGGGIESI</sequence>
<evidence type="ECO:0000313" key="11">
    <source>
        <dbReference type="Proteomes" id="UP000032434"/>
    </source>
</evidence>
<dbReference type="GO" id="GO:0019287">
    <property type="term" value="P:isopentenyl diphosphate biosynthetic process, mevalonate pathway"/>
    <property type="evidence" value="ECO:0007669"/>
    <property type="project" value="InterPro"/>
</dbReference>
<evidence type="ECO:0000256" key="7">
    <source>
        <dbReference type="ARBA" id="ARBA00023239"/>
    </source>
</evidence>
<dbReference type="Gene3D" id="3.30.230.10">
    <property type="match status" value="1"/>
</dbReference>
<dbReference type="SUPFAM" id="SSF55060">
    <property type="entry name" value="GHMP Kinase, C-terminal domain"/>
    <property type="match status" value="1"/>
</dbReference>
<evidence type="ECO:0000256" key="2">
    <source>
        <dbReference type="ARBA" id="ARBA00012296"/>
    </source>
</evidence>
<protein>
    <recommendedName>
        <fullName evidence="2">diphosphomevalonate decarboxylase</fullName>
        <ecNumber evidence="2">4.1.1.33</ecNumber>
    </recommendedName>
</protein>
<feature type="domain" description="Mvd1 C-terminal" evidence="8">
    <location>
        <begin position="174"/>
        <end position="299"/>
    </location>
</feature>
<dbReference type="NCBIfam" id="TIGR01240">
    <property type="entry name" value="mevDPdecarb"/>
    <property type="match status" value="1"/>
</dbReference>
<dbReference type="Pfam" id="PF18376">
    <property type="entry name" value="MDD_C"/>
    <property type="match status" value="1"/>
</dbReference>
<dbReference type="InterPro" id="IPR020568">
    <property type="entry name" value="Ribosomal_Su5_D2-typ_SF"/>
</dbReference>